<reference evidence="3 4" key="1">
    <citation type="submission" date="2014-11" db="EMBL/GenBank/DDBJ databases">
        <title>Whole genome shotgun sequence of Sphingomonas parapaucimobilis NBRC 15100.</title>
        <authorList>
            <person name="Katano-Makiyama Y."/>
            <person name="Hosoyama A."/>
            <person name="Hashimoto M."/>
            <person name="Hosoyama Y."/>
            <person name="Noguchi M."/>
            <person name="Numata M."/>
            <person name="Tsuchikane K."/>
            <person name="Hirakata S."/>
            <person name="Uohara A."/>
            <person name="Shimodaira J."/>
            <person name="Ohji S."/>
            <person name="Ichikawa N."/>
            <person name="Kimura A."/>
            <person name="Yamazoe A."/>
            <person name="Fujita N."/>
        </authorList>
    </citation>
    <scope>NUCLEOTIDE SEQUENCE [LARGE SCALE GENOMIC DNA]</scope>
    <source>
        <strain evidence="3 4">NBRC 15100</strain>
    </source>
</reference>
<evidence type="ECO:0000313" key="4">
    <source>
        <dbReference type="Proteomes" id="UP000032305"/>
    </source>
</evidence>
<dbReference type="eggNOG" id="COG5430">
    <property type="taxonomic scope" value="Bacteria"/>
</dbReference>
<evidence type="ECO:0000259" key="2">
    <source>
        <dbReference type="Pfam" id="PF05229"/>
    </source>
</evidence>
<dbReference type="EMBL" id="BBPI01000060">
    <property type="protein sequence ID" value="GAM01325.1"/>
    <property type="molecule type" value="Genomic_DNA"/>
</dbReference>
<dbReference type="Proteomes" id="UP000032305">
    <property type="component" value="Unassembled WGS sequence"/>
</dbReference>
<name>A0A0A1W7D2_9SPHN</name>
<feature type="chain" id="PRO_5001982213" description="Spore coat protein U/FanG domain-containing protein" evidence="1">
    <location>
        <begin position="25"/>
        <end position="164"/>
    </location>
</feature>
<keyword evidence="4" id="KW-1185">Reference proteome</keyword>
<proteinExistence type="predicted"/>
<evidence type="ECO:0000256" key="1">
    <source>
        <dbReference type="SAM" id="SignalP"/>
    </source>
</evidence>
<dbReference type="RefSeq" id="WP_241823589.1">
    <property type="nucleotide sequence ID" value="NZ_BBPI01000060.1"/>
</dbReference>
<dbReference type="PROSITE" id="PS51257">
    <property type="entry name" value="PROKAR_LIPOPROTEIN"/>
    <property type="match status" value="1"/>
</dbReference>
<comment type="caution">
    <text evidence="3">The sequence shown here is derived from an EMBL/GenBank/DDBJ whole genome shotgun (WGS) entry which is preliminary data.</text>
</comment>
<sequence>MKPYLAHIGIAALGCVLIADPAAAQQSTQFQVSMTIQAECRLTSASDLAFGNTGVIQAAITSTSTIGVQCTNTTPYNIGLNAGAGTGATVAARRLTSGAGATVVYELFRDPARSQIWGNTPGTDTLAGIGNGAVQSLTVYGRVPAQTTPAAGSYTDTVQVTVTY</sequence>
<evidence type="ECO:0000313" key="3">
    <source>
        <dbReference type="EMBL" id="GAM01325.1"/>
    </source>
</evidence>
<protein>
    <recommendedName>
        <fullName evidence="2">Spore coat protein U/FanG domain-containing protein</fullName>
    </recommendedName>
</protein>
<dbReference type="Pfam" id="PF05229">
    <property type="entry name" value="SCPU"/>
    <property type="match status" value="1"/>
</dbReference>
<organism evidence="3 4">
    <name type="scientific">Sphingomonas parapaucimobilis NBRC 15100</name>
    <dbReference type="NCBI Taxonomy" id="1219049"/>
    <lineage>
        <taxon>Bacteria</taxon>
        <taxon>Pseudomonadati</taxon>
        <taxon>Pseudomonadota</taxon>
        <taxon>Alphaproteobacteria</taxon>
        <taxon>Sphingomonadales</taxon>
        <taxon>Sphingomonadaceae</taxon>
        <taxon>Sphingomonas</taxon>
    </lineage>
</organism>
<feature type="signal peptide" evidence="1">
    <location>
        <begin position="1"/>
        <end position="24"/>
    </location>
</feature>
<dbReference type="PANTHER" id="PTHR37089">
    <property type="entry name" value="PROTEIN U-RELATED"/>
    <property type="match status" value="1"/>
</dbReference>
<gene>
    <name evidence="3" type="ORF">SP5_060_00300</name>
</gene>
<dbReference type="InterPro" id="IPR007893">
    <property type="entry name" value="Spore_coat_U/FanG"/>
</dbReference>
<feature type="domain" description="Spore coat protein U/FanG" evidence="2">
    <location>
        <begin position="28"/>
        <end position="161"/>
    </location>
</feature>
<dbReference type="SMART" id="SM00972">
    <property type="entry name" value="SCPU"/>
    <property type="match status" value="1"/>
</dbReference>
<dbReference type="PANTHER" id="PTHR37089:SF4">
    <property type="entry name" value="EXPORTED PROTEIN"/>
    <property type="match status" value="1"/>
</dbReference>
<dbReference type="InterPro" id="IPR053167">
    <property type="entry name" value="Spore_coat_component"/>
</dbReference>
<accession>A0A0A1W7D2</accession>
<keyword evidence="1" id="KW-0732">Signal</keyword>
<dbReference type="AlphaFoldDB" id="A0A0A1W7D2"/>